<dbReference type="PROSITE" id="PS50887">
    <property type="entry name" value="GGDEF"/>
    <property type="match status" value="1"/>
</dbReference>
<dbReference type="Proteomes" id="UP000547973">
    <property type="component" value="Unassembled WGS sequence"/>
</dbReference>
<keyword evidence="1" id="KW-0812">Transmembrane</keyword>
<dbReference type="Pfam" id="PF00990">
    <property type="entry name" value="GGDEF"/>
    <property type="match status" value="1"/>
</dbReference>
<evidence type="ECO:0000313" key="3">
    <source>
        <dbReference type="EMBL" id="NYI41147.1"/>
    </source>
</evidence>
<feature type="transmembrane region" description="Helical" evidence="1">
    <location>
        <begin position="249"/>
        <end position="268"/>
    </location>
</feature>
<evidence type="ECO:0000259" key="2">
    <source>
        <dbReference type="PROSITE" id="PS50887"/>
    </source>
</evidence>
<dbReference type="CDD" id="cd01949">
    <property type="entry name" value="GGDEF"/>
    <property type="match status" value="1"/>
</dbReference>
<dbReference type="PANTHER" id="PTHR46663">
    <property type="entry name" value="DIGUANYLATE CYCLASE DGCT-RELATED"/>
    <property type="match status" value="1"/>
</dbReference>
<dbReference type="Gene3D" id="3.30.70.270">
    <property type="match status" value="1"/>
</dbReference>
<feature type="transmembrane region" description="Helical" evidence="1">
    <location>
        <begin position="130"/>
        <end position="151"/>
    </location>
</feature>
<proteinExistence type="predicted"/>
<dbReference type="InterPro" id="IPR052163">
    <property type="entry name" value="DGC-Regulatory_Protein"/>
</dbReference>
<reference evidence="3 4" key="1">
    <citation type="submission" date="2020-07" db="EMBL/GenBank/DDBJ databases">
        <title>Sequencing the genomes of 1000 actinobacteria strains.</title>
        <authorList>
            <person name="Klenk H.-P."/>
        </authorList>
    </citation>
    <scope>NUCLEOTIDE SEQUENCE [LARGE SCALE GENOMIC DNA]</scope>
    <source>
        <strain evidence="3 4">DSM 19970</strain>
    </source>
</reference>
<dbReference type="InterPro" id="IPR029787">
    <property type="entry name" value="Nucleotide_cyclase"/>
</dbReference>
<organism evidence="3 4">
    <name type="scientific">Demequina lutea</name>
    <dbReference type="NCBI Taxonomy" id="431489"/>
    <lineage>
        <taxon>Bacteria</taxon>
        <taxon>Bacillati</taxon>
        <taxon>Actinomycetota</taxon>
        <taxon>Actinomycetes</taxon>
        <taxon>Micrococcales</taxon>
        <taxon>Demequinaceae</taxon>
        <taxon>Demequina</taxon>
    </lineage>
</organism>
<dbReference type="SUPFAM" id="SSF55073">
    <property type="entry name" value="Nucleotide cyclase"/>
    <property type="match status" value="1"/>
</dbReference>
<evidence type="ECO:0000313" key="4">
    <source>
        <dbReference type="Proteomes" id="UP000547973"/>
    </source>
</evidence>
<dbReference type="RefSeq" id="WP_062074961.1">
    <property type="nucleotide sequence ID" value="NZ_BBRC01000005.1"/>
</dbReference>
<accession>A0A7Z0CJU4</accession>
<feature type="transmembrane region" description="Helical" evidence="1">
    <location>
        <begin position="53"/>
        <end position="74"/>
    </location>
</feature>
<keyword evidence="1" id="KW-1133">Transmembrane helix</keyword>
<gene>
    <name evidence="3" type="ORF">BKA03_001266</name>
</gene>
<feature type="domain" description="GGDEF" evidence="2">
    <location>
        <begin position="403"/>
        <end position="533"/>
    </location>
</feature>
<dbReference type="PANTHER" id="PTHR46663:SF2">
    <property type="entry name" value="GGDEF DOMAIN-CONTAINING PROTEIN"/>
    <property type="match status" value="1"/>
</dbReference>
<feature type="transmembrane region" description="Helical" evidence="1">
    <location>
        <begin position="190"/>
        <end position="211"/>
    </location>
</feature>
<feature type="transmembrane region" description="Helical" evidence="1">
    <location>
        <begin position="288"/>
        <end position="308"/>
    </location>
</feature>
<dbReference type="InterPro" id="IPR000160">
    <property type="entry name" value="GGDEF_dom"/>
</dbReference>
<evidence type="ECO:0000256" key="1">
    <source>
        <dbReference type="SAM" id="Phobius"/>
    </source>
</evidence>
<keyword evidence="4" id="KW-1185">Reference proteome</keyword>
<dbReference type="NCBIfam" id="TIGR00254">
    <property type="entry name" value="GGDEF"/>
    <property type="match status" value="1"/>
</dbReference>
<protein>
    <submittedName>
        <fullName evidence="3">Diguanylate cyclase (GGDEF)-like protein</fullName>
    </submittedName>
</protein>
<sequence>MVKVRASEPTSSPGATRGPSIWRDGLLMGLGALIVGCLIGYGLDFGSWASQVAALWVLVLFMHIMLVLTAGRVARADGATTATRRVWGALSLAGAAYAVGDGIQMVALAINPIRGAEPTMAWLTPGQSMSIMVGTTIVVVVMLTTPTGLVSRRDRTRFWLDVSVVMAAATTFGGYVYLSEDASTFTGVLFSMLAGPGAFLVGAFSVVRLVLSERSPFSALAGRTLVAAAVLQGTVQASSVLMIQSGRLSWYLGLAAIASTLLLASARIQQLQVRADPNFMHARPQRRFSKLPYVAIAATYLLLVWVLREVGLDVHMWIVVCGAIASTGLVIVRQLAAFADNAHLLDELDATVDQLRQSLGERELLTAELRHQAFHDPLTGLSNRAMLGNRLELALNAVGIVANRRALMIVDLDDFKAVNDVFGHAVGDELLIVAARRLRDCVRGSDLVARVGGDEFAVLLDNPQDGTDEIAQRIVDAMAKPFMVSAGTASVSASVGVVVFDGVGRTAEELLHEADTSMYQAKREGKGEYRICA</sequence>
<feature type="transmembrane region" description="Helical" evidence="1">
    <location>
        <begin position="314"/>
        <end position="332"/>
    </location>
</feature>
<feature type="transmembrane region" description="Helical" evidence="1">
    <location>
        <begin position="86"/>
        <end position="110"/>
    </location>
</feature>
<dbReference type="InterPro" id="IPR043128">
    <property type="entry name" value="Rev_trsase/Diguanyl_cyclase"/>
</dbReference>
<dbReference type="SMART" id="SM00267">
    <property type="entry name" value="GGDEF"/>
    <property type="match status" value="1"/>
</dbReference>
<dbReference type="EMBL" id="JACBZO010000001">
    <property type="protein sequence ID" value="NYI41147.1"/>
    <property type="molecule type" value="Genomic_DNA"/>
</dbReference>
<name>A0A7Z0CJU4_9MICO</name>
<dbReference type="OrthoDB" id="23692at2"/>
<keyword evidence="1" id="KW-0472">Membrane</keyword>
<feature type="transmembrane region" description="Helical" evidence="1">
    <location>
        <begin position="158"/>
        <end position="178"/>
    </location>
</feature>
<dbReference type="AlphaFoldDB" id="A0A7Z0CJU4"/>
<comment type="caution">
    <text evidence="3">The sequence shown here is derived from an EMBL/GenBank/DDBJ whole genome shotgun (WGS) entry which is preliminary data.</text>
</comment>
<feature type="transmembrane region" description="Helical" evidence="1">
    <location>
        <begin position="21"/>
        <end position="41"/>
    </location>
</feature>